<keyword evidence="2" id="KW-0547">Nucleotide-binding</keyword>
<protein>
    <submittedName>
        <fullName evidence="5">ATP-binding cassette domain-containing protein</fullName>
    </submittedName>
</protein>
<dbReference type="PROSITE" id="PS50893">
    <property type="entry name" value="ABC_TRANSPORTER_2"/>
    <property type="match status" value="1"/>
</dbReference>
<feature type="domain" description="ABC transporter" evidence="4">
    <location>
        <begin position="408"/>
        <end position="626"/>
    </location>
</feature>
<dbReference type="InterPro" id="IPR003439">
    <property type="entry name" value="ABC_transporter-like_ATP-bd"/>
</dbReference>
<organism evidence="5">
    <name type="scientific">Acidithiobacillus sulfuriphilus</name>
    <dbReference type="NCBI Taxonomy" id="1867749"/>
    <lineage>
        <taxon>Bacteria</taxon>
        <taxon>Pseudomonadati</taxon>
        <taxon>Pseudomonadota</taxon>
        <taxon>Acidithiobacillia</taxon>
        <taxon>Acidithiobacillales</taxon>
        <taxon>Acidithiobacillaceae</taxon>
        <taxon>Acidithiobacillus</taxon>
    </lineage>
</organism>
<evidence type="ECO:0000256" key="3">
    <source>
        <dbReference type="ARBA" id="ARBA00022840"/>
    </source>
</evidence>
<dbReference type="EMBL" id="RIZI01000190">
    <property type="protein sequence ID" value="RNF58706.1"/>
    <property type="molecule type" value="Genomic_DNA"/>
</dbReference>
<sequence>MMSRSCKIYSVLTANPKGHFKNITVRGGNETPVTIRVHRFAVVGRGDTIRFGTAGSNKVFVVSKEESEPDIPLTPLFSTDDTVYIGKETFELRIKELNSDADMRALEFLEQFHYKTNNSLSEKSHSEEQKSATASVGGRRAVLCADIKIGERWVPAGYIDLQMPLMMCKPRHDLFDYPFGHPERDIAWERWDQCAMKGYLNTIVRVGRIVVSPELRGLGITRRILKAAKTFAVERWHIGGVRPIFMEISAEMLRHIDFVSSSGFKYVGQTEGNLSRVVKDMEHMARAPSGEFGMMSLQRKYFRALEDYCKTIQISFEEGLEVLKRKIEQNHDALTTGEWAILRSIIRHPIPYYLCPLDDYASKYLHAALKARPPKEAVITKRSEFSVKSTQISIESLSIRAAYRMPETKSTKIIMDAFGLKGDTIYADIVQNISVKASNGNIILVVGSSGSGKSVFLNALDPGKTLDGNLMVRRTGILKYSAGWLRPLREDIPVFEALAEKFTPERAFIALSRAGLSEALAFIKPFWMLSRGQQYRAMMADLLLRDEEVWILDEFCSDLDPITAKIVAHNLRKQIIASGRIAFIAAANHTHYLDALRPTKVLMLRSGDQAAWLSFKEYQDEFLQQAG</sequence>
<dbReference type="GO" id="GO:0043190">
    <property type="term" value="C:ATP-binding cassette (ABC) transporter complex"/>
    <property type="evidence" value="ECO:0007669"/>
    <property type="project" value="TreeGrafter"/>
</dbReference>
<dbReference type="GO" id="GO:0005524">
    <property type="term" value="F:ATP binding"/>
    <property type="evidence" value="ECO:0007669"/>
    <property type="project" value="UniProtKB-KW"/>
</dbReference>
<dbReference type="Gene3D" id="3.40.630.30">
    <property type="match status" value="1"/>
</dbReference>
<keyword evidence="3 5" id="KW-0067">ATP-binding</keyword>
<name>A0A3M8QR37_9PROT</name>
<keyword evidence="1" id="KW-0813">Transport</keyword>
<proteinExistence type="predicted"/>
<evidence type="ECO:0000259" key="4">
    <source>
        <dbReference type="PROSITE" id="PS50893"/>
    </source>
</evidence>
<dbReference type="Gene3D" id="3.40.50.300">
    <property type="entry name" value="P-loop containing nucleotide triphosphate hydrolases"/>
    <property type="match status" value="1"/>
</dbReference>
<dbReference type="GO" id="GO:0016887">
    <property type="term" value="F:ATP hydrolysis activity"/>
    <property type="evidence" value="ECO:0007669"/>
    <property type="project" value="InterPro"/>
</dbReference>
<dbReference type="InterPro" id="IPR050095">
    <property type="entry name" value="ECF_ABC_transporter_ATP-bd"/>
</dbReference>
<dbReference type="Pfam" id="PF00005">
    <property type="entry name" value="ABC_tran"/>
    <property type="match status" value="1"/>
</dbReference>
<reference evidence="5" key="1">
    <citation type="submission" date="2018-10" db="EMBL/GenBank/DDBJ databases">
        <title>Acidithiobacillus sulfuriphilus sp. nov.: an extremely acidophilic sulfur-oxidizing chemolithotroph isolated from a neutral pH environment.</title>
        <authorList>
            <person name="Falagan C."/>
            <person name="Moya-Beltran A."/>
            <person name="Quatrini R."/>
            <person name="Johnson D.B."/>
        </authorList>
    </citation>
    <scope>NUCLEOTIDE SEQUENCE [LARGE SCALE GENOMIC DNA]</scope>
    <source>
        <strain evidence="5">CJ-2</strain>
    </source>
</reference>
<dbReference type="CDD" id="cd04301">
    <property type="entry name" value="NAT_SF"/>
    <property type="match status" value="1"/>
</dbReference>
<evidence type="ECO:0000256" key="1">
    <source>
        <dbReference type="ARBA" id="ARBA00022448"/>
    </source>
</evidence>
<comment type="caution">
    <text evidence="5">The sequence shown here is derived from an EMBL/GenBank/DDBJ whole genome shotgun (WGS) entry which is preliminary data.</text>
</comment>
<dbReference type="InterPro" id="IPR027417">
    <property type="entry name" value="P-loop_NTPase"/>
</dbReference>
<dbReference type="PANTHER" id="PTHR43553">
    <property type="entry name" value="HEAVY METAL TRANSPORTER"/>
    <property type="match status" value="1"/>
</dbReference>
<dbReference type="InterPro" id="IPR016181">
    <property type="entry name" value="Acyl_CoA_acyltransferase"/>
</dbReference>
<dbReference type="AlphaFoldDB" id="A0A3M8QR37"/>
<dbReference type="GO" id="GO:0042626">
    <property type="term" value="F:ATPase-coupled transmembrane transporter activity"/>
    <property type="evidence" value="ECO:0007669"/>
    <property type="project" value="TreeGrafter"/>
</dbReference>
<dbReference type="SUPFAM" id="SSF52540">
    <property type="entry name" value="P-loop containing nucleoside triphosphate hydrolases"/>
    <property type="match status" value="1"/>
</dbReference>
<gene>
    <name evidence="5" type="ORF">EC580_12710</name>
</gene>
<evidence type="ECO:0000256" key="2">
    <source>
        <dbReference type="ARBA" id="ARBA00022741"/>
    </source>
</evidence>
<dbReference type="CDD" id="cd00267">
    <property type="entry name" value="ABC_ATPase"/>
    <property type="match status" value="1"/>
</dbReference>
<evidence type="ECO:0000313" key="5">
    <source>
        <dbReference type="EMBL" id="RNF58706.1"/>
    </source>
</evidence>
<dbReference type="SUPFAM" id="SSF55729">
    <property type="entry name" value="Acyl-CoA N-acyltransferases (Nat)"/>
    <property type="match status" value="1"/>
</dbReference>
<accession>A0A3M8QR37</accession>